<reference evidence="1 2" key="1">
    <citation type="journal article" date="2024" name="BMC Genomics">
        <title>De novo assembly and annotation of Popillia japonica's genome with initial clues to its potential as an invasive pest.</title>
        <authorList>
            <person name="Cucini C."/>
            <person name="Boschi S."/>
            <person name="Funari R."/>
            <person name="Cardaioli E."/>
            <person name="Iannotti N."/>
            <person name="Marturano G."/>
            <person name="Paoli F."/>
            <person name="Bruttini M."/>
            <person name="Carapelli A."/>
            <person name="Frati F."/>
            <person name="Nardi F."/>
        </authorList>
    </citation>
    <scope>NUCLEOTIDE SEQUENCE [LARGE SCALE GENOMIC DNA]</scope>
    <source>
        <strain evidence="1">DMR45628</strain>
    </source>
</reference>
<organism evidence="1 2">
    <name type="scientific">Popillia japonica</name>
    <name type="common">Japanese beetle</name>
    <dbReference type="NCBI Taxonomy" id="7064"/>
    <lineage>
        <taxon>Eukaryota</taxon>
        <taxon>Metazoa</taxon>
        <taxon>Ecdysozoa</taxon>
        <taxon>Arthropoda</taxon>
        <taxon>Hexapoda</taxon>
        <taxon>Insecta</taxon>
        <taxon>Pterygota</taxon>
        <taxon>Neoptera</taxon>
        <taxon>Endopterygota</taxon>
        <taxon>Coleoptera</taxon>
        <taxon>Polyphaga</taxon>
        <taxon>Scarabaeiformia</taxon>
        <taxon>Scarabaeidae</taxon>
        <taxon>Rutelinae</taxon>
        <taxon>Popillia</taxon>
    </lineage>
</organism>
<dbReference type="EMBL" id="JASPKY010000517">
    <property type="protein sequence ID" value="KAK9694271.1"/>
    <property type="molecule type" value="Genomic_DNA"/>
</dbReference>
<protein>
    <submittedName>
        <fullName evidence="1">Uncharacterized protein</fullName>
    </submittedName>
</protein>
<evidence type="ECO:0000313" key="2">
    <source>
        <dbReference type="Proteomes" id="UP001458880"/>
    </source>
</evidence>
<keyword evidence="2" id="KW-1185">Reference proteome</keyword>
<dbReference type="Proteomes" id="UP001458880">
    <property type="component" value="Unassembled WGS sequence"/>
</dbReference>
<sequence>MFIVDIQGFQYKESEFIIREIAIYDIESNMIDHALIKLQHAVTWFSPDVRKHMQWCTNNIHGLEWKEKDDTGNSNNICKPVYLPQESIGNYLKDIIGNNTILVKGLNKKKALEKFLCNTIIDMDKFNCPNIDSLSNCNLDTHCGEHINNTLNCAKNNVCALYSWFVK</sequence>
<evidence type="ECO:0000313" key="1">
    <source>
        <dbReference type="EMBL" id="KAK9694271.1"/>
    </source>
</evidence>
<comment type="caution">
    <text evidence="1">The sequence shown here is derived from an EMBL/GenBank/DDBJ whole genome shotgun (WGS) entry which is preliminary data.</text>
</comment>
<gene>
    <name evidence="1" type="ORF">QE152_g33633</name>
</gene>
<name>A0AAW1IWW3_POPJA</name>
<accession>A0AAW1IWW3</accession>
<proteinExistence type="predicted"/>
<dbReference type="AlphaFoldDB" id="A0AAW1IWW3"/>